<dbReference type="GO" id="GO:0005829">
    <property type="term" value="C:cytosol"/>
    <property type="evidence" value="ECO:0007669"/>
    <property type="project" value="TreeGrafter"/>
</dbReference>
<dbReference type="GO" id="GO:0008408">
    <property type="term" value="F:3'-5' exonuclease activity"/>
    <property type="evidence" value="ECO:0007669"/>
    <property type="project" value="InterPro"/>
</dbReference>
<dbReference type="GO" id="GO:0003677">
    <property type="term" value="F:DNA binding"/>
    <property type="evidence" value="ECO:0007669"/>
    <property type="project" value="InterPro"/>
</dbReference>
<evidence type="ECO:0000256" key="10">
    <source>
        <dbReference type="RuleBase" id="RU364106"/>
    </source>
</evidence>
<dbReference type="AlphaFoldDB" id="A0A5R9CDT4"/>
<dbReference type="InterPro" id="IPR011545">
    <property type="entry name" value="DEAD/DEAH_box_helicase_dom"/>
</dbReference>
<dbReference type="InterPro" id="IPR006310">
    <property type="entry name" value="DinG"/>
</dbReference>
<dbReference type="GO" id="GO:0004386">
    <property type="term" value="F:helicase activity"/>
    <property type="evidence" value="ECO:0007669"/>
    <property type="project" value="UniProtKB-KW"/>
</dbReference>
<dbReference type="PROSITE" id="PS51193">
    <property type="entry name" value="HELICASE_ATP_BIND_2"/>
    <property type="match status" value="1"/>
</dbReference>
<evidence type="ECO:0000256" key="7">
    <source>
        <dbReference type="ARBA" id="ARBA00022839"/>
    </source>
</evidence>
<dbReference type="PANTHER" id="PTHR30231">
    <property type="entry name" value="DNA POLYMERASE III SUBUNIT EPSILON"/>
    <property type="match status" value="1"/>
</dbReference>
<dbReference type="InterPro" id="IPR027417">
    <property type="entry name" value="P-loop_NTPase"/>
</dbReference>
<evidence type="ECO:0000256" key="6">
    <source>
        <dbReference type="ARBA" id="ARBA00022801"/>
    </source>
</evidence>
<comment type="function">
    <text evidence="10">3'-5' exonuclease.</text>
</comment>
<evidence type="ECO:0000256" key="1">
    <source>
        <dbReference type="ARBA" id="ARBA00022679"/>
    </source>
</evidence>
<keyword evidence="5 10" id="KW-0547">Nucleotide-binding</keyword>
<sequence length="782" mass="88886">MTKYAVVDLEATSASHTSKIIQIGIAVVENGKITQTYQTDVNPHEALDYHITMLTGITTAQAQAAPDFSDVLPDVAAILRDCVFVAHNVKFDYHLLARTFTQHGVSLDMPRVDTVELARVFFPTLEKYGLETLSRVLNLQHDKPHEALSDAYATAKLLIKLQEKMRHLPKNVLTEIEQHADSLIYETRLVITEQLPEAKRKHADMIKVNHISTLKPYFSENKNLVKKNFRKNLKLLNLAERPQQKAFAEVVKARLADESASFIEAPTGIGKTYAYLLTLLGQGKKLILSVPTKILQDQLMQDLAPVFKAKFGVNFAKVLGTANYISLEKFSKLLYKADDGKNFEIFKMKVLVWLTETKTGELDELSLTMTSHAYLDSIRHTGTVSPGQLYFEQDFWQLTQKKAENAQVIVMNHAYLAERIADQTAMFEDKVLVVDEAQQLFSILENAQQKSVKLLDELVKVNRHASQLHRRLLESLTHQLSRRQLNVDKIRLDAQELDLTAITDVLANPEDFIWIQNHVLKSSPTDFLNFAAMIPQATKTYLIGATLAMSEKQAVFPELLGFTDYTFDRIPLEKINNQQVYVATDSVDVITESPENYAKFISEQVRQVAKIGKSMVVLFTSNDSLALTAQALEAAEVEFLQADVSEDASRIKKKFDERDQAILLGSKKFWEGVDFERQDDLILLVTRLPFTVPDDILIRKYAKRFKNPFFDFSVPMATLQLKQALGRVNRRKDQKSVVIILDKRLAGKTYAKKMVKNLRQASRVDFAKLDDILQETKSFWKE</sequence>
<keyword evidence="4 10" id="KW-0540">Nuclease</keyword>
<dbReference type="PANTHER" id="PTHR30231:SF41">
    <property type="entry name" value="DNA POLYMERASE III SUBUNIT EPSILON"/>
    <property type="match status" value="1"/>
</dbReference>
<dbReference type="FunFam" id="3.30.420.10:FF:000045">
    <property type="entry name" value="3'-5' exonuclease DinG"/>
    <property type="match status" value="1"/>
</dbReference>
<dbReference type="Pfam" id="PF00270">
    <property type="entry name" value="DEAD"/>
    <property type="match status" value="1"/>
</dbReference>
<keyword evidence="7 10" id="KW-0269">Exonuclease</keyword>
<keyword evidence="11" id="KW-0347">Helicase</keyword>
<dbReference type="CDD" id="cd06127">
    <property type="entry name" value="DEDDh"/>
    <property type="match status" value="1"/>
</dbReference>
<dbReference type="Pfam" id="PF13307">
    <property type="entry name" value="Helicase_C_2"/>
    <property type="match status" value="1"/>
</dbReference>
<dbReference type="GO" id="GO:0045004">
    <property type="term" value="P:DNA replication proofreading"/>
    <property type="evidence" value="ECO:0007669"/>
    <property type="project" value="TreeGrafter"/>
</dbReference>
<evidence type="ECO:0000256" key="9">
    <source>
        <dbReference type="ARBA" id="ARBA00022932"/>
    </source>
</evidence>
<dbReference type="SUPFAM" id="SSF53098">
    <property type="entry name" value="Ribonuclease H-like"/>
    <property type="match status" value="1"/>
</dbReference>
<keyword evidence="2" id="KW-0548">Nucleotidyltransferase</keyword>
<dbReference type="EMBL" id="CP047616">
    <property type="protein sequence ID" value="QIW53384.1"/>
    <property type="molecule type" value="Genomic_DNA"/>
</dbReference>
<keyword evidence="9" id="KW-0239">DNA-directed DNA polymerase</keyword>
<dbReference type="InterPro" id="IPR006555">
    <property type="entry name" value="ATP-dep_Helicase_C"/>
</dbReference>
<dbReference type="InterPro" id="IPR012337">
    <property type="entry name" value="RNaseH-like_sf"/>
</dbReference>
<evidence type="ECO:0000256" key="5">
    <source>
        <dbReference type="ARBA" id="ARBA00022741"/>
    </source>
</evidence>
<proteinExistence type="inferred from homology"/>
<dbReference type="NCBIfam" id="TIGR00573">
    <property type="entry name" value="dnaq"/>
    <property type="match status" value="1"/>
</dbReference>
<dbReference type="Gene3D" id="3.40.50.300">
    <property type="entry name" value="P-loop containing nucleotide triphosphate hydrolases"/>
    <property type="match status" value="2"/>
</dbReference>
<dbReference type="InterPro" id="IPR036397">
    <property type="entry name" value="RNaseH_sf"/>
</dbReference>
<gene>
    <name evidence="10" type="primary">dinG</name>
    <name evidence="11" type="ORF">GU336_03995</name>
</gene>
<dbReference type="InterPro" id="IPR014013">
    <property type="entry name" value="Helic_SF1/SF2_ATP-bd_DinG/Rad3"/>
</dbReference>
<dbReference type="RefSeq" id="WP_138492388.1">
    <property type="nucleotide sequence ID" value="NZ_CP047616.1"/>
</dbReference>
<dbReference type="PROSITE" id="PS51192">
    <property type="entry name" value="HELICASE_ATP_BIND_1"/>
    <property type="match status" value="1"/>
</dbReference>
<dbReference type="GO" id="GO:0016818">
    <property type="term" value="F:hydrolase activity, acting on acid anhydrides, in phosphorus-containing anhydrides"/>
    <property type="evidence" value="ECO:0007669"/>
    <property type="project" value="InterPro"/>
</dbReference>
<dbReference type="InterPro" id="IPR006054">
    <property type="entry name" value="DnaQ"/>
</dbReference>
<dbReference type="InterPro" id="IPR013520">
    <property type="entry name" value="Ribonucl_H"/>
</dbReference>
<accession>A0A5R9CDT4</accession>
<dbReference type="EC" id="3.1.-.-" evidence="10"/>
<comment type="similarity">
    <text evidence="10">Belongs to the helicase family. DinG subfamily. Type 2 sub-subfamily.</text>
</comment>
<dbReference type="NCBIfam" id="TIGR01407">
    <property type="entry name" value="dinG_rel"/>
    <property type="match status" value="1"/>
</dbReference>
<keyword evidence="8 10" id="KW-0067">ATP-binding</keyword>
<reference evidence="11 12" key="1">
    <citation type="submission" date="2019-12" db="EMBL/GenBank/DDBJ databases">
        <title>Whole genome sequences of Lactococcus raffinolactis strains isolated from sewage.</title>
        <authorList>
            <person name="Ybazeta G."/>
            <person name="Ross M."/>
            <person name="Brabant-Kirwan D."/>
            <person name="Saleh M."/>
            <person name="Dillon J.A."/>
            <person name="Splinter K."/>
            <person name="Nokhbeh R."/>
        </authorList>
    </citation>
    <scope>NUCLEOTIDE SEQUENCE [LARGE SCALE GENOMIC DNA]</scope>
    <source>
        <strain evidence="11 12">Lr_19_5</strain>
    </source>
</reference>
<evidence type="ECO:0000256" key="3">
    <source>
        <dbReference type="ARBA" id="ARBA00022705"/>
    </source>
</evidence>
<keyword evidence="3" id="KW-0235">DNA replication</keyword>
<dbReference type="Gene3D" id="3.30.420.10">
    <property type="entry name" value="Ribonuclease H-like superfamily/Ribonuclease H"/>
    <property type="match status" value="1"/>
</dbReference>
<evidence type="ECO:0000256" key="8">
    <source>
        <dbReference type="ARBA" id="ARBA00022840"/>
    </source>
</evidence>
<dbReference type="Proteomes" id="UP000501945">
    <property type="component" value="Chromosome"/>
</dbReference>
<keyword evidence="1" id="KW-0808">Transferase</keyword>
<evidence type="ECO:0000256" key="4">
    <source>
        <dbReference type="ARBA" id="ARBA00022722"/>
    </source>
</evidence>
<dbReference type="GO" id="GO:0005524">
    <property type="term" value="F:ATP binding"/>
    <property type="evidence" value="ECO:0007669"/>
    <property type="project" value="UniProtKB-KW"/>
</dbReference>
<dbReference type="Pfam" id="PF00929">
    <property type="entry name" value="RNase_T"/>
    <property type="match status" value="1"/>
</dbReference>
<organism evidence="11 12">
    <name type="scientific">Pseudolactococcus raffinolactis</name>
    <dbReference type="NCBI Taxonomy" id="1366"/>
    <lineage>
        <taxon>Bacteria</taxon>
        <taxon>Bacillati</taxon>
        <taxon>Bacillota</taxon>
        <taxon>Bacilli</taxon>
        <taxon>Lactobacillales</taxon>
        <taxon>Streptococcaceae</taxon>
        <taxon>Pseudolactococcus</taxon>
    </lineage>
</organism>
<dbReference type="GO" id="GO:0003887">
    <property type="term" value="F:DNA-directed DNA polymerase activity"/>
    <property type="evidence" value="ECO:0007669"/>
    <property type="project" value="UniProtKB-KW"/>
</dbReference>
<dbReference type="SMART" id="SM00479">
    <property type="entry name" value="EXOIII"/>
    <property type="match status" value="1"/>
</dbReference>
<evidence type="ECO:0000313" key="12">
    <source>
        <dbReference type="Proteomes" id="UP000501945"/>
    </source>
</evidence>
<protein>
    <recommendedName>
        <fullName evidence="10">3'-5' exonuclease DinG</fullName>
        <ecNumber evidence="10">3.1.-.-</ecNumber>
    </recommendedName>
</protein>
<dbReference type="SUPFAM" id="SSF52540">
    <property type="entry name" value="P-loop containing nucleoside triphosphate hydrolases"/>
    <property type="match status" value="1"/>
</dbReference>
<dbReference type="SMART" id="SM00491">
    <property type="entry name" value="HELICc2"/>
    <property type="match status" value="1"/>
</dbReference>
<dbReference type="InterPro" id="IPR014001">
    <property type="entry name" value="Helicase_ATP-bd"/>
</dbReference>
<evidence type="ECO:0000313" key="11">
    <source>
        <dbReference type="EMBL" id="QIW53384.1"/>
    </source>
</evidence>
<keyword evidence="6 10" id="KW-0378">Hydrolase</keyword>
<name>A0A5R9CDT4_9LACT</name>
<evidence type="ECO:0000256" key="2">
    <source>
        <dbReference type="ARBA" id="ARBA00022695"/>
    </source>
</evidence>